<protein>
    <recommendedName>
        <fullName evidence="4">DUF2946 domain-containing protein</fullName>
    </recommendedName>
</protein>
<reference evidence="2 3" key="1">
    <citation type="submission" date="2019-02" db="EMBL/GenBank/DDBJ databases">
        <title>Genomic Encyclopedia of Type Strains, Phase IV (KMG-IV): sequencing the most valuable type-strain genomes for metagenomic binning, comparative biology and taxonomic classification.</title>
        <authorList>
            <person name="Goeker M."/>
        </authorList>
    </citation>
    <scope>NUCLEOTIDE SEQUENCE [LARGE SCALE GENOMIC DNA]</scope>
    <source>
        <strain evidence="2 3">DSM 21223</strain>
    </source>
</reference>
<feature type="region of interest" description="Disordered" evidence="1">
    <location>
        <begin position="45"/>
        <end position="83"/>
    </location>
</feature>
<dbReference type="EMBL" id="SHKM01000001">
    <property type="protein sequence ID" value="RZT90135.1"/>
    <property type="molecule type" value="Genomic_DNA"/>
</dbReference>
<name>A0ABY0IRX0_9RHOO</name>
<feature type="compositionally biased region" description="Basic and acidic residues" evidence="1">
    <location>
        <begin position="45"/>
        <end position="66"/>
    </location>
</feature>
<gene>
    <name evidence="2" type="ORF">EV678_0946</name>
</gene>
<keyword evidence="3" id="KW-1185">Reference proteome</keyword>
<accession>A0ABY0IRX0</accession>
<organism evidence="2 3">
    <name type="scientific">Azospira oryzae</name>
    <dbReference type="NCBI Taxonomy" id="146939"/>
    <lineage>
        <taxon>Bacteria</taxon>
        <taxon>Pseudomonadati</taxon>
        <taxon>Pseudomonadota</taxon>
        <taxon>Betaproteobacteria</taxon>
        <taxon>Rhodocyclales</taxon>
        <taxon>Rhodocyclaceae</taxon>
        <taxon>Azospira</taxon>
    </lineage>
</organism>
<comment type="caution">
    <text evidence="2">The sequence shown here is derived from an EMBL/GenBank/DDBJ whole genome shotgun (WGS) entry which is preliminary data.</text>
</comment>
<evidence type="ECO:0008006" key="4">
    <source>
        <dbReference type="Google" id="ProtNLM"/>
    </source>
</evidence>
<proteinExistence type="predicted"/>
<evidence type="ECO:0000313" key="2">
    <source>
        <dbReference type="EMBL" id="RZT90135.1"/>
    </source>
</evidence>
<evidence type="ECO:0000256" key="1">
    <source>
        <dbReference type="SAM" id="MobiDB-lite"/>
    </source>
</evidence>
<dbReference type="RefSeq" id="WP_130458681.1">
    <property type="nucleotide sequence ID" value="NZ_SHKM01000001.1"/>
</dbReference>
<dbReference type="Proteomes" id="UP000292136">
    <property type="component" value="Unassembled WGS sequence"/>
</dbReference>
<sequence length="139" mass="14561">MRLTALLTTAIARGLLAVMLAGFLTPTFGWEMVSAAAPHDHAAVAEHHHGDQGAHDSLQHTHHDQDCAPQHHAAGDDGQGQPGHHHCCAGHVFGHLIGLTADTTLPAAAGKDVRPPAIAARYLSPIPLGLERPPRSFSA</sequence>
<evidence type="ECO:0000313" key="3">
    <source>
        <dbReference type="Proteomes" id="UP000292136"/>
    </source>
</evidence>